<evidence type="ECO:0000313" key="5">
    <source>
        <dbReference type="Proteomes" id="UP000749559"/>
    </source>
</evidence>
<dbReference type="Pfam" id="PF00201">
    <property type="entry name" value="UDPGT"/>
    <property type="match status" value="1"/>
</dbReference>
<dbReference type="PANTHER" id="PTHR48043:SF145">
    <property type="entry name" value="FI06409P-RELATED"/>
    <property type="match status" value="1"/>
</dbReference>
<evidence type="ECO:0000256" key="3">
    <source>
        <dbReference type="ARBA" id="ARBA00022679"/>
    </source>
</evidence>
<evidence type="ECO:0000256" key="1">
    <source>
        <dbReference type="ARBA" id="ARBA00009995"/>
    </source>
</evidence>
<dbReference type="InterPro" id="IPR002213">
    <property type="entry name" value="UDP_glucos_trans"/>
</dbReference>
<dbReference type="PANTHER" id="PTHR48043">
    <property type="entry name" value="EG:EG0003.4 PROTEIN-RELATED"/>
    <property type="match status" value="1"/>
</dbReference>
<name>A0A8J1XY98_OWEFU</name>
<gene>
    <name evidence="4" type="ORF">OFUS_LOCUS15887</name>
</gene>
<dbReference type="SUPFAM" id="SSF53756">
    <property type="entry name" value="UDP-Glycosyltransferase/glycogen phosphorylase"/>
    <property type="match status" value="1"/>
</dbReference>
<evidence type="ECO:0000313" key="4">
    <source>
        <dbReference type="EMBL" id="CAH1790713.1"/>
    </source>
</evidence>
<evidence type="ECO:0000256" key="2">
    <source>
        <dbReference type="ARBA" id="ARBA00022676"/>
    </source>
</evidence>
<reference evidence="4" key="1">
    <citation type="submission" date="2022-03" db="EMBL/GenBank/DDBJ databases">
        <authorList>
            <person name="Martin C."/>
        </authorList>
    </citation>
    <scope>NUCLEOTIDE SEQUENCE</scope>
</reference>
<comment type="similarity">
    <text evidence="1">Belongs to the UDP-glycosyltransferase family.</text>
</comment>
<dbReference type="EMBL" id="CAIIXF020000008">
    <property type="protein sequence ID" value="CAH1790713.1"/>
    <property type="molecule type" value="Genomic_DNA"/>
</dbReference>
<comment type="caution">
    <text evidence="4">The sequence shown here is derived from an EMBL/GenBank/DDBJ whole genome shotgun (WGS) entry which is preliminary data.</text>
</comment>
<accession>A0A8J1XY98</accession>
<dbReference type="InterPro" id="IPR050271">
    <property type="entry name" value="UDP-glycosyltransferase"/>
</dbReference>
<organism evidence="4 5">
    <name type="scientific">Owenia fusiformis</name>
    <name type="common">Polychaete worm</name>
    <dbReference type="NCBI Taxonomy" id="6347"/>
    <lineage>
        <taxon>Eukaryota</taxon>
        <taxon>Metazoa</taxon>
        <taxon>Spiralia</taxon>
        <taxon>Lophotrochozoa</taxon>
        <taxon>Annelida</taxon>
        <taxon>Polychaeta</taxon>
        <taxon>Sedentaria</taxon>
        <taxon>Canalipalpata</taxon>
        <taxon>Sabellida</taxon>
        <taxon>Oweniida</taxon>
        <taxon>Oweniidae</taxon>
        <taxon>Owenia</taxon>
    </lineage>
</organism>
<protein>
    <submittedName>
        <fullName evidence="4">Uncharacterized protein</fullName>
    </submittedName>
</protein>
<dbReference type="CDD" id="cd03784">
    <property type="entry name" value="GT1_Gtf-like"/>
    <property type="match status" value="1"/>
</dbReference>
<keyword evidence="2" id="KW-0328">Glycosyltransferase</keyword>
<dbReference type="AlphaFoldDB" id="A0A8J1XY98"/>
<sequence length="534" mass="61288">MKNMALIKLFLLVAFCLEFSGSSSILLAPFDIGYNSRIRNTLRIGRMLLQAGHEVTVVVSDRIQNEPLFKHAEGSNLDIAFRVLTYKTPAYDPDTAQSTVNQEWINSQLYSPYTTLLQILSQAFEQNLKFALEDKDLWNELASSKFDLIFADEAVFFPRLVSAYFDIPMIVYSNWGPMSLDANFVPKFNLAFVHAFFPATYTDEMTFTERFMNVVEYWRIKWIWYDIHNRFISFCRGHDYGDACDNIRDAYKTISLFMMNRNDAIHYPAPYMPHIISVEGFFVKSETQPLEKEFSNIIKKAGEHGVIVVSFGSMLRRLDPKTSEKFAGAFAAMPQTVIWSYEGPLPKGLGNNTIVKKWIPQEDLLAHPSTKLLVTQCGSSVSFQALHYAMPTVGVPFFWDQSFNCHKLTHKVKSGKTVLLTEMTSEKLSNAMKEVIGDKRYKDNANKAADIFHSQPIDPKKKVMYWIEYVIKHKGAHHLRSDAENNLNMFQYYLLDIIALVVCSLVMFGGVVAIVVKYLIQYILRRLNNKTKKD</sequence>
<dbReference type="FunFam" id="3.40.50.2000:FF:000021">
    <property type="entry name" value="UDP-glucuronosyltransferase"/>
    <property type="match status" value="1"/>
</dbReference>
<dbReference type="OrthoDB" id="6106008at2759"/>
<dbReference type="Gene3D" id="3.40.50.2000">
    <property type="entry name" value="Glycogen Phosphorylase B"/>
    <property type="match status" value="2"/>
</dbReference>
<dbReference type="Proteomes" id="UP000749559">
    <property type="component" value="Unassembled WGS sequence"/>
</dbReference>
<keyword evidence="5" id="KW-1185">Reference proteome</keyword>
<proteinExistence type="inferred from homology"/>
<dbReference type="GO" id="GO:0008194">
    <property type="term" value="F:UDP-glycosyltransferase activity"/>
    <property type="evidence" value="ECO:0007669"/>
    <property type="project" value="InterPro"/>
</dbReference>
<keyword evidence="3" id="KW-0808">Transferase</keyword>